<dbReference type="InterPro" id="IPR019410">
    <property type="entry name" value="Methyltransf_16"/>
</dbReference>
<evidence type="ECO:0000313" key="1">
    <source>
        <dbReference type="Proteomes" id="UP000887574"/>
    </source>
</evidence>
<reference evidence="2" key="1">
    <citation type="submission" date="2022-11" db="UniProtKB">
        <authorList>
            <consortium name="WormBaseParasite"/>
        </authorList>
    </citation>
    <scope>IDENTIFICATION</scope>
</reference>
<proteinExistence type="predicted"/>
<dbReference type="Proteomes" id="UP000887574">
    <property type="component" value="Unplaced"/>
</dbReference>
<dbReference type="AlphaFoldDB" id="A0A915CQC3"/>
<organism evidence="1 2">
    <name type="scientific">Ditylenchus dipsaci</name>
    <dbReference type="NCBI Taxonomy" id="166011"/>
    <lineage>
        <taxon>Eukaryota</taxon>
        <taxon>Metazoa</taxon>
        <taxon>Ecdysozoa</taxon>
        <taxon>Nematoda</taxon>
        <taxon>Chromadorea</taxon>
        <taxon>Rhabditida</taxon>
        <taxon>Tylenchina</taxon>
        <taxon>Tylenchomorpha</taxon>
        <taxon>Sphaerularioidea</taxon>
        <taxon>Anguinidae</taxon>
        <taxon>Anguininae</taxon>
        <taxon>Ditylenchus</taxon>
    </lineage>
</organism>
<keyword evidence="1" id="KW-1185">Reference proteome</keyword>
<dbReference type="CDD" id="cd02440">
    <property type="entry name" value="AdoMet_MTases"/>
    <property type="match status" value="1"/>
</dbReference>
<dbReference type="SUPFAM" id="SSF53335">
    <property type="entry name" value="S-adenosyl-L-methionine-dependent methyltransferases"/>
    <property type="match status" value="1"/>
</dbReference>
<dbReference type="InterPro" id="IPR029063">
    <property type="entry name" value="SAM-dependent_MTases_sf"/>
</dbReference>
<sequence length="243" mass="26622">MVLIESLKITGQQAATNCNLSMDSGRRICYVAPRKYSALLSSDSENIDTGLGLTRKLSGSNGNGGALMRQTSGKIEKNVEMFEGKRVLEIGFCTGLHSVFAFANGASSVTLHSLDATTLNSFVKPTLRRNNVPRNRSKFSSGDLESFKMVLNNQKFDVILAAELISTDESEFEAIHDMLNAALAPNGIVLFSARPYYDHCSGSLPTFLDLVKMKGCFDADIRWTSTKTDVAPRKVVQLNRSIR</sequence>
<dbReference type="WBParaSite" id="jg11467">
    <property type="protein sequence ID" value="jg11467"/>
    <property type="gene ID" value="jg11467"/>
</dbReference>
<dbReference type="Pfam" id="PF10294">
    <property type="entry name" value="Methyltransf_16"/>
    <property type="match status" value="1"/>
</dbReference>
<dbReference type="Gene3D" id="3.40.50.150">
    <property type="entry name" value="Vaccinia Virus protein VP39"/>
    <property type="match status" value="1"/>
</dbReference>
<evidence type="ECO:0000313" key="2">
    <source>
        <dbReference type="WBParaSite" id="jg11467"/>
    </source>
</evidence>
<accession>A0A915CQC3</accession>
<name>A0A915CQC3_9BILA</name>
<protein>
    <submittedName>
        <fullName evidence="2">Uncharacterized protein</fullName>
    </submittedName>
</protein>